<dbReference type="EMBL" id="GBXM01023577">
    <property type="protein sequence ID" value="JAH85000.1"/>
    <property type="molecule type" value="Transcribed_RNA"/>
</dbReference>
<protein>
    <submittedName>
        <fullName evidence="1">Uncharacterized protein</fullName>
    </submittedName>
</protein>
<reference evidence="1" key="1">
    <citation type="submission" date="2014-11" db="EMBL/GenBank/DDBJ databases">
        <authorList>
            <person name="Amaro Gonzalez C."/>
        </authorList>
    </citation>
    <scope>NUCLEOTIDE SEQUENCE</scope>
</reference>
<evidence type="ECO:0000313" key="1">
    <source>
        <dbReference type="EMBL" id="JAH85000.1"/>
    </source>
</evidence>
<reference evidence="1" key="2">
    <citation type="journal article" date="2015" name="Fish Shellfish Immunol.">
        <title>Early steps in the European eel (Anguilla anguilla)-Vibrio vulnificus interaction in the gills: Role of the RtxA13 toxin.</title>
        <authorList>
            <person name="Callol A."/>
            <person name="Pajuelo D."/>
            <person name="Ebbesson L."/>
            <person name="Teles M."/>
            <person name="MacKenzie S."/>
            <person name="Amaro C."/>
        </authorList>
    </citation>
    <scope>NUCLEOTIDE SEQUENCE</scope>
</reference>
<dbReference type="AlphaFoldDB" id="A0A0E9W5X8"/>
<accession>A0A0E9W5X8</accession>
<proteinExistence type="predicted"/>
<sequence>MRVEKENGVLLGLLMRIWRGHPRLGFLVFF</sequence>
<name>A0A0E9W5X8_ANGAN</name>
<organism evidence="1">
    <name type="scientific">Anguilla anguilla</name>
    <name type="common">European freshwater eel</name>
    <name type="synonym">Muraena anguilla</name>
    <dbReference type="NCBI Taxonomy" id="7936"/>
    <lineage>
        <taxon>Eukaryota</taxon>
        <taxon>Metazoa</taxon>
        <taxon>Chordata</taxon>
        <taxon>Craniata</taxon>
        <taxon>Vertebrata</taxon>
        <taxon>Euteleostomi</taxon>
        <taxon>Actinopterygii</taxon>
        <taxon>Neopterygii</taxon>
        <taxon>Teleostei</taxon>
        <taxon>Anguilliformes</taxon>
        <taxon>Anguillidae</taxon>
        <taxon>Anguilla</taxon>
    </lineage>
</organism>